<dbReference type="SUPFAM" id="SSF52047">
    <property type="entry name" value="RNI-like"/>
    <property type="match status" value="1"/>
</dbReference>
<dbReference type="OrthoDB" id="3171058at2759"/>
<name>A0A409XX43_9AGAR</name>
<accession>A0A409XX43</accession>
<evidence type="ECO:0000313" key="2">
    <source>
        <dbReference type="EMBL" id="PPQ95337.1"/>
    </source>
</evidence>
<protein>
    <recommendedName>
        <fullName evidence="4">F-box domain-containing protein</fullName>
    </recommendedName>
</protein>
<feature type="region of interest" description="Disordered" evidence="1">
    <location>
        <begin position="458"/>
        <end position="493"/>
    </location>
</feature>
<evidence type="ECO:0000256" key="1">
    <source>
        <dbReference type="SAM" id="MobiDB-lite"/>
    </source>
</evidence>
<reference evidence="2 3" key="1">
    <citation type="journal article" date="2018" name="Evol. Lett.">
        <title>Horizontal gene cluster transfer increased hallucinogenic mushroom diversity.</title>
        <authorList>
            <person name="Reynolds H.T."/>
            <person name="Vijayakumar V."/>
            <person name="Gluck-Thaler E."/>
            <person name="Korotkin H.B."/>
            <person name="Matheny P.B."/>
            <person name="Slot J.C."/>
        </authorList>
    </citation>
    <scope>NUCLEOTIDE SEQUENCE [LARGE SCALE GENOMIC DNA]</scope>
    <source>
        <strain evidence="2 3">SRW20</strain>
    </source>
</reference>
<keyword evidence="3" id="KW-1185">Reference proteome</keyword>
<dbReference type="InterPro" id="IPR032675">
    <property type="entry name" value="LRR_dom_sf"/>
</dbReference>
<organism evidence="2 3">
    <name type="scientific">Gymnopilus dilepis</name>
    <dbReference type="NCBI Taxonomy" id="231916"/>
    <lineage>
        <taxon>Eukaryota</taxon>
        <taxon>Fungi</taxon>
        <taxon>Dikarya</taxon>
        <taxon>Basidiomycota</taxon>
        <taxon>Agaricomycotina</taxon>
        <taxon>Agaricomycetes</taxon>
        <taxon>Agaricomycetidae</taxon>
        <taxon>Agaricales</taxon>
        <taxon>Agaricineae</taxon>
        <taxon>Hymenogastraceae</taxon>
        <taxon>Gymnopilus</taxon>
    </lineage>
</organism>
<sequence length="493" mass="55100">MTRAAKGRLQWHDTFTVNAPKRSDASNKSARKLPDLPVEIWLEIFQFSTYVHHNATIKPLDPFTPKRTTTNALGANTPLSAMRTKLALVLVCRSWRHIAQQMLYEHLVIRSPVRASIILNALRSSRLPNEPEVGDSKLRLGYGQFVRHIEVFTYARGSGELSFLQTVFQILSCCPNLRTLSGNWRHRLPPEFLDATSRLLGSSLSEFYWNERDISADLKNGTKTPPSFLGSFKALRVLDLRHFVGTDPSSWTQSSSPTLPHVRDLILSTSPSSLQIASHLSLPCLRNLFLRTPGWGDTHEPSLISFLKVHGPSLAVVDLSTPSQDTEPDPDSSVLGRTASHIPPDIFLGPGVCPNLETLVFPVTSPTLAPHTHNRLHRIGLRGGNTEGLYPDKVTSMRNHLMSINIEKYPKLELVQTVGFLVEAHTDSLIKDIFIWWVERFEAMGVDFLDGEGVLWTYTDPPEDESPKKGDPDAVQPSTELKAVLVNDNKEHP</sequence>
<dbReference type="AlphaFoldDB" id="A0A409XX43"/>
<evidence type="ECO:0008006" key="4">
    <source>
        <dbReference type="Google" id="ProtNLM"/>
    </source>
</evidence>
<dbReference type="Gene3D" id="3.80.10.10">
    <property type="entry name" value="Ribonuclease Inhibitor"/>
    <property type="match status" value="1"/>
</dbReference>
<dbReference type="InParanoid" id="A0A409XX43"/>
<gene>
    <name evidence="2" type="ORF">CVT26_008182</name>
</gene>
<evidence type="ECO:0000313" key="3">
    <source>
        <dbReference type="Proteomes" id="UP000284706"/>
    </source>
</evidence>
<comment type="caution">
    <text evidence="2">The sequence shown here is derived from an EMBL/GenBank/DDBJ whole genome shotgun (WGS) entry which is preliminary data.</text>
</comment>
<dbReference type="Proteomes" id="UP000284706">
    <property type="component" value="Unassembled WGS sequence"/>
</dbReference>
<proteinExistence type="predicted"/>
<dbReference type="EMBL" id="NHYE01001429">
    <property type="protein sequence ID" value="PPQ95337.1"/>
    <property type="molecule type" value="Genomic_DNA"/>
</dbReference>